<feature type="transmembrane region" description="Helical" evidence="1">
    <location>
        <begin position="12"/>
        <end position="33"/>
    </location>
</feature>
<dbReference type="InterPro" id="IPR005693">
    <property type="entry name" value="Mce"/>
</dbReference>
<keyword evidence="5" id="KW-1185">Reference proteome</keyword>
<evidence type="ECO:0000313" key="5">
    <source>
        <dbReference type="Proteomes" id="UP001300745"/>
    </source>
</evidence>
<proteinExistence type="predicted"/>
<dbReference type="EMBL" id="JAPJDO010000041">
    <property type="protein sequence ID" value="MCX2940502.1"/>
    <property type="molecule type" value="Genomic_DNA"/>
</dbReference>
<dbReference type="InterPro" id="IPR003399">
    <property type="entry name" value="Mce/MlaD"/>
</dbReference>
<keyword evidence="1" id="KW-0812">Transmembrane</keyword>
<gene>
    <name evidence="4" type="ORF">ORI27_27800</name>
</gene>
<dbReference type="Pfam" id="PF11887">
    <property type="entry name" value="Mce4_CUP1"/>
    <property type="match status" value="1"/>
</dbReference>
<evidence type="ECO:0000259" key="2">
    <source>
        <dbReference type="Pfam" id="PF02470"/>
    </source>
</evidence>
<keyword evidence="1" id="KW-1133">Transmembrane helix</keyword>
<dbReference type="RefSeq" id="WP_266000385.1">
    <property type="nucleotide sequence ID" value="NZ_JAPJDN010000041.1"/>
</dbReference>
<protein>
    <submittedName>
        <fullName evidence="4">MCE family protein</fullName>
    </submittedName>
</protein>
<keyword evidence="1" id="KW-0472">Membrane</keyword>
<feature type="domain" description="Mammalian cell entry C-terminal" evidence="3">
    <location>
        <begin position="119"/>
        <end position="328"/>
    </location>
</feature>
<sequence length="342" mass="36950">MKDRLTGTLWRVGAFVTVCLLGLFLLIAIFGQLRFEPQHTFTAQFTNVGGLKSGDFVRIAGVEVGKVKKLVINADATVAVTFGIDVAVPLTDDSRAVIRYDNLYGDRYLALEQGRQGGSPLKPGALIPLARTSPALDLDTLIGGFRPLFRALDPDQVNALSAQLIQAFQGQGETIGSLLAQTSGLTNTLADRDQLIKDVVTNLNTVFTSLGDSNEEFGKAIDRIASLTDALADRKDDISNSVAYANAAAASVSDLLARSRPAVQKVIHETDRTSTIILNDHEYVDNLINTLPDAYKALGRQGLYGDWFAFYVCELVFKLNGKGGQPIYVKIASQPSGRCTPR</sequence>
<dbReference type="NCBIfam" id="TIGR00996">
    <property type="entry name" value="Mtu_fam_mce"/>
    <property type="match status" value="1"/>
</dbReference>
<reference evidence="4 5" key="1">
    <citation type="submission" date="2022-11" db="EMBL/GenBank/DDBJ databases">
        <title>Mycobacterium sp. nov.</title>
        <authorList>
            <person name="Papic B."/>
            <person name="Spicic S."/>
            <person name="Duvnjak S."/>
        </authorList>
    </citation>
    <scope>NUCLEOTIDE SEQUENCE [LARGE SCALE GENOMIC DNA]</scope>
    <source>
        <strain evidence="4 5">CVI_P4</strain>
    </source>
</reference>
<dbReference type="InterPro" id="IPR052336">
    <property type="entry name" value="MlaD_Phospholipid_Transporter"/>
</dbReference>
<evidence type="ECO:0000256" key="1">
    <source>
        <dbReference type="SAM" id="Phobius"/>
    </source>
</evidence>
<organism evidence="4 5">
    <name type="scientific">Mycobacterium pinniadriaticum</name>
    <dbReference type="NCBI Taxonomy" id="2994102"/>
    <lineage>
        <taxon>Bacteria</taxon>
        <taxon>Bacillati</taxon>
        <taxon>Actinomycetota</taxon>
        <taxon>Actinomycetes</taxon>
        <taxon>Mycobacteriales</taxon>
        <taxon>Mycobacteriaceae</taxon>
        <taxon>Mycobacterium</taxon>
    </lineage>
</organism>
<comment type="caution">
    <text evidence="4">The sequence shown here is derived from an EMBL/GenBank/DDBJ whole genome shotgun (WGS) entry which is preliminary data.</text>
</comment>
<dbReference type="PANTHER" id="PTHR33371:SF17">
    <property type="entry name" value="MCE-FAMILY PROTEIN MCE1B"/>
    <property type="match status" value="1"/>
</dbReference>
<dbReference type="PANTHER" id="PTHR33371">
    <property type="entry name" value="INTERMEMBRANE PHOSPHOLIPID TRANSPORT SYSTEM BINDING PROTEIN MLAD-RELATED"/>
    <property type="match status" value="1"/>
</dbReference>
<dbReference type="Proteomes" id="UP001300745">
    <property type="component" value="Unassembled WGS sequence"/>
</dbReference>
<dbReference type="InterPro" id="IPR024516">
    <property type="entry name" value="Mce_C"/>
</dbReference>
<dbReference type="Pfam" id="PF02470">
    <property type="entry name" value="MlaD"/>
    <property type="match status" value="1"/>
</dbReference>
<evidence type="ECO:0000313" key="4">
    <source>
        <dbReference type="EMBL" id="MCX2940502.1"/>
    </source>
</evidence>
<feature type="domain" description="Mce/MlaD" evidence="2">
    <location>
        <begin position="39"/>
        <end position="114"/>
    </location>
</feature>
<evidence type="ECO:0000259" key="3">
    <source>
        <dbReference type="Pfam" id="PF11887"/>
    </source>
</evidence>
<name>A0ABT3SLV7_9MYCO</name>
<accession>A0ABT3SLV7</accession>